<dbReference type="Gene3D" id="1.10.510.10">
    <property type="entry name" value="Transferase(Phosphotransferase) domain 1"/>
    <property type="match status" value="1"/>
</dbReference>
<dbReference type="GO" id="GO:0005524">
    <property type="term" value="F:ATP binding"/>
    <property type="evidence" value="ECO:0007669"/>
    <property type="project" value="UniProtKB-KW"/>
</dbReference>
<dbReference type="PROSITE" id="PS50011">
    <property type="entry name" value="PROTEIN_KINASE_DOM"/>
    <property type="match status" value="1"/>
</dbReference>
<keyword evidence="3" id="KW-0067">ATP-binding</keyword>
<gene>
    <name evidence="5" type="ORF">C8F04DRAFT_970480</name>
</gene>
<proteinExistence type="inferred from homology"/>
<keyword evidence="6" id="KW-1185">Reference proteome</keyword>
<protein>
    <recommendedName>
        <fullName evidence="4">Protein kinase domain-containing protein</fullName>
    </recommendedName>
</protein>
<evidence type="ECO:0000256" key="3">
    <source>
        <dbReference type="ARBA" id="ARBA00022840"/>
    </source>
</evidence>
<reference evidence="5" key="1">
    <citation type="submission" date="2023-03" db="EMBL/GenBank/DDBJ databases">
        <title>Massive genome expansion in bonnet fungi (Mycena s.s.) driven by repeated elements and novel gene families across ecological guilds.</title>
        <authorList>
            <consortium name="Lawrence Berkeley National Laboratory"/>
            <person name="Harder C.B."/>
            <person name="Miyauchi S."/>
            <person name="Viragh M."/>
            <person name="Kuo A."/>
            <person name="Thoen E."/>
            <person name="Andreopoulos B."/>
            <person name="Lu D."/>
            <person name="Skrede I."/>
            <person name="Drula E."/>
            <person name="Henrissat B."/>
            <person name="Morin E."/>
            <person name="Kohler A."/>
            <person name="Barry K."/>
            <person name="LaButti K."/>
            <person name="Morin E."/>
            <person name="Salamov A."/>
            <person name="Lipzen A."/>
            <person name="Mereny Z."/>
            <person name="Hegedus B."/>
            <person name="Baldrian P."/>
            <person name="Stursova M."/>
            <person name="Weitz H."/>
            <person name="Taylor A."/>
            <person name="Grigoriev I.V."/>
            <person name="Nagy L.G."/>
            <person name="Martin F."/>
            <person name="Kauserud H."/>
        </authorList>
    </citation>
    <scope>NUCLEOTIDE SEQUENCE</scope>
    <source>
        <strain evidence="5">CBHHK200</strain>
    </source>
</reference>
<comment type="similarity">
    <text evidence="1">Belongs to the protein kinase superfamily. STE Ser/Thr protein kinase family. STE20 subfamily.</text>
</comment>
<dbReference type="EMBL" id="JARJCM010000193">
    <property type="protein sequence ID" value="KAJ7023178.1"/>
    <property type="molecule type" value="Genomic_DNA"/>
</dbReference>
<evidence type="ECO:0000256" key="1">
    <source>
        <dbReference type="ARBA" id="ARBA00008874"/>
    </source>
</evidence>
<dbReference type="InterPro" id="IPR011009">
    <property type="entry name" value="Kinase-like_dom_sf"/>
</dbReference>
<dbReference type="InterPro" id="IPR051931">
    <property type="entry name" value="PAK3-like"/>
</dbReference>
<organism evidence="5 6">
    <name type="scientific">Mycena alexandri</name>
    <dbReference type="NCBI Taxonomy" id="1745969"/>
    <lineage>
        <taxon>Eukaryota</taxon>
        <taxon>Fungi</taxon>
        <taxon>Dikarya</taxon>
        <taxon>Basidiomycota</taxon>
        <taxon>Agaricomycotina</taxon>
        <taxon>Agaricomycetes</taxon>
        <taxon>Agaricomycetidae</taxon>
        <taxon>Agaricales</taxon>
        <taxon>Marasmiineae</taxon>
        <taxon>Mycenaceae</taxon>
        <taxon>Mycena</taxon>
    </lineage>
</organism>
<feature type="domain" description="Protein kinase" evidence="4">
    <location>
        <begin position="23"/>
        <end position="201"/>
    </location>
</feature>
<name>A0AAD6SA12_9AGAR</name>
<dbReference type="AlphaFoldDB" id="A0AAD6SA12"/>
<evidence type="ECO:0000259" key="4">
    <source>
        <dbReference type="PROSITE" id="PS50011"/>
    </source>
</evidence>
<dbReference type="Pfam" id="PF00069">
    <property type="entry name" value="Pkinase"/>
    <property type="match status" value="1"/>
</dbReference>
<sequence>WVASAISPLSAFIDLQVNPRHHYVDLQEIADGPGGTTLHVARINSEHHGLLTLQEDVKEQDERALLAGRPTFVAIKTVPIMPAGGAKLGEVLQELTAIRGIQSANILQLDALYVDPLEDALWIRMELMTRTVASVITLGSAGLVLADRVIAGCVKDILAALEALRENGLTPRNISSHNLLLNSDGVLKLSGYIRLCLLFNT</sequence>
<evidence type="ECO:0000313" key="5">
    <source>
        <dbReference type="EMBL" id="KAJ7023178.1"/>
    </source>
</evidence>
<dbReference type="SUPFAM" id="SSF56112">
    <property type="entry name" value="Protein kinase-like (PK-like)"/>
    <property type="match status" value="1"/>
</dbReference>
<evidence type="ECO:0000256" key="2">
    <source>
        <dbReference type="ARBA" id="ARBA00022741"/>
    </source>
</evidence>
<dbReference type="InterPro" id="IPR000719">
    <property type="entry name" value="Prot_kinase_dom"/>
</dbReference>
<dbReference type="PANTHER" id="PTHR45832:SF22">
    <property type="entry name" value="SERINE_THREONINE-PROTEIN KINASE SAMKA-RELATED"/>
    <property type="match status" value="1"/>
</dbReference>
<evidence type="ECO:0000313" key="6">
    <source>
        <dbReference type="Proteomes" id="UP001218188"/>
    </source>
</evidence>
<dbReference type="PANTHER" id="PTHR45832">
    <property type="entry name" value="SERINE/THREONINE-PROTEIN KINASE SAMKA-RELATED-RELATED"/>
    <property type="match status" value="1"/>
</dbReference>
<comment type="caution">
    <text evidence="5">The sequence shown here is derived from an EMBL/GenBank/DDBJ whole genome shotgun (WGS) entry which is preliminary data.</text>
</comment>
<keyword evidence="2" id="KW-0547">Nucleotide-binding</keyword>
<dbReference type="GO" id="GO:0004672">
    <property type="term" value="F:protein kinase activity"/>
    <property type="evidence" value="ECO:0007669"/>
    <property type="project" value="InterPro"/>
</dbReference>
<dbReference type="Proteomes" id="UP001218188">
    <property type="component" value="Unassembled WGS sequence"/>
</dbReference>
<feature type="non-terminal residue" evidence="5">
    <location>
        <position position="1"/>
    </location>
</feature>
<accession>A0AAD6SA12</accession>